<evidence type="ECO:0000313" key="1">
    <source>
        <dbReference type="EMBL" id="RJG22146.1"/>
    </source>
</evidence>
<reference evidence="1 2" key="1">
    <citation type="submission" date="2018-09" db="EMBL/GenBank/DDBJ databases">
        <title>Paenibacillus SK2017-BO5.</title>
        <authorList>
            <person name="Piskunova J.V."/>
            <person name="Dubiley S.A."/>
            <person name="Severinov K.V."/>
        </authorList>
    </citation>
    <scope>NUCLEOTIDE SEQUENCE [LARGE SCALE GENOMIC DNA]</scope>
    <source>
        <strain evidence="1 2">BO5</strain>
    </source>
</reference>
<organism evidence="1 2">
    <name type="scientific">Paenibacillus thiaminolyticus</name>
    <name type="common">Bacillus thiaminolyticus</name>
    <dbReference type="NCBI Taxonomy" id="49283"/>
    <lineage>
        <taxon>Bacteria</taxon>
        <taxon>Bacillati</taxon>
        <taxon>Bacillota</taxon>
        <taxon>Bacilli</taxon>
        <taxon>Bacillales</taxon>
        <taxon>Paenibacillaceae</taxon>
        <taxon>Paenibacillus</taxon>
    </lineage>
</organism>
<dbReference type="Proteomes" id="UP000266177">
    <property type="component" value="Unassembled WGS sequence"/>
</dbReference>
<sequence>MKNQIRRHGSTNVTAEEAGDAFFVLPASLVIYDYVRYPCGDPIEPIEMATMVIRLSVAKLVILILLPPADMITLQHKAHYKKGRFGNAIRH</sequence>
<proteinExistence type="predicted"/>
<comment type="caution">
    <text evidence="1">The sequence shown here is derived from an EMBL/GenBank/DDBJ whole genome shotgun (WGS) entry which is preliminary data.</text>
</comment>
<gene>
    <name evidence="1" type="ORF">DQX05_18805</name>
</gene>
<dbReference type="EMBL" id="QYZD01000018">
    <property type="protein sequence ID" value="RJG22146.1"/>
    <property type="molecule type" value="Genomic_DNA"/>
</dbReference>
<accession>A0A3A3H0D6</accession>
<dbReference type="OrthoDB" id="9982404at2"/>
<protein>
    <submittedName>
        <fullName evidence="1">Uncharacterized protein</fullName>
    </submittedName>
</protein>
<evidence type="ECO:0000313" key="2">
    <source>
        <dbReference type="Proteomes" id="UP000266177"/>
    </source>
</evidence>
<dbReference type="AlphaFoldDB" id="A0A3A3H0D6"/>
<dbReference type="RefSeq" id="WP_119795037.1">
    <property type="nucleotide sequence ID" value="NZ_QYZD01000018.1"/>
</dbReference>
<name>A0A3A3H0D6_PANTH</name>